<name>A0AAW0D4S1_9AGAR</name>
<dbReference type="EMBL" id="JAYKXP010000019">
    <property type="protein sequence ID" value="KAK7047628.1"/>
    <property type="molecule type" value="Genomic_DNA"/>
</dbReference>
<evidence type="ECO:0000313" key="2">
    <source>
        <dbReference type="EMBL" id="KAK7047628.1"/>
    </source>
</evidence>
<gene>
    <name evidence="2" type="ORF">VNI00_006396</name>
</gene>
<sequence length="264" mass="29642">MISGSPVPLILTVEDTNQSQAPSSTYTDPLVIARIGRTCPQAEREVSPDPALPKCPSFENFGPNEPLAACIQRSKDFLRGVKEWLKEVEDAVRKIEDKEVQREHRQACMANINAWKLEYQEKRAEIRREQREKQGAAQRLKVATMETDKEPPQKKQRVDASRVTCEQCLHFGDKCIKGNSGNVVRCNPCIVKRRGCSFCGTPCKRAKSTKSVKKATPSQSDATNRDLDLGKMDTDLYGCVAELADVVKQLIGKVSTMEKERQQF</sequence>
<organism evidence="2 3">
    <name type="scientific">Paramarasmius palmivorus</name>
    <dbReference type="NCBI Taxonomy" id="297713"/>
    <lineage>
        <taxon>Eukaryota</taxon>
        <taxon>Fungi</taxon>
        <taxon>Dikarya</taxon>
        <taxon>Basidiomycota</taxon>
        <taxon>Agaricomycotina</taxon>
        <taxon>Agaricomycetes</taxon>
        <taxon>Agaricomycetidae</taxon>
        <taxon>Agaricales</taxon>
        <taxon>Marasmiineae</taxon>
        <taxon>Marasmiaceae</taxon>
        <taxon>Paramarasmius</taxon>
    </lineage>
</organism>
<protein>
    <submittedName>
        <fullName evidence="2">Uncharacterized protein</fullName>
    </submittedName>
</protein>
<evidence type="ECO:0000313" key="3">
    <source>
        <dbReference type="Proteomes" id="UP001383192"/>
    </source>
</evidence>
<evidence type="ECO:0000256" key="1">
    <source>
        <dbReference type="SAM" id="MobiDB-lite"/>
    </source>
</evidence>
<feature type="region of interest" description="Disordered" evidence="1">
    <location>
        <begin position="131"/>
        <end position="155"/>
    </location>
</feature>
<dbReference type="Proteomes" id="UP001383192">
    <property type="component" value="Unassembled WGS sequence"/>
</dbReference>
<proteinExistence type="predicted"/>
<feature type="compositionally biased region" description="Basic and acidic residues" evidence="1">
    <location>
        <begin position="146"/>
        <end position="155"/>
    </location>
</feature>
<keyword evidence="3" id="KW-1185">Reference proteome</keyword>
<accession>A0AAW0D4S1</accession>
<reference evidence="2 3" key="1">
    <citation type="submission" date="2024-01" db="EMBL/GenBank/DDBJ databases">
        <title>A draft genome for a cacao thread blight-causing isolate of Paramarasmius palmivorus.</title>
        <authorList>
            <person name="Baruah I.K."/>
            <person name="Bukari Y."/>
            <person name="Amoako-Attah I."/>
            <person name="Meinhardt L.W."/>
            <person name="Bailey B.A."/>
            <person name="Cohen S.P."/>
        </authorList>
    </citation>
    <scope>NUCLEOTIDE SEQUENCE [LARGE SCALE GENOMIC DNA]</scope>
    <source>
        <strain evidence="2 3">GH-12</strain>
    </source>
</reference>
<dbReference type="AlphaFoldDB" id="A0AAW0D4S1"/>
<comment type="caution">
    <text evidence="2">The sequence shown here is derived from an EMBL/GenBank/DDBJ whole genome shotgun (WGS) entry which is preliminary data.</text>
</comment>